<evidence type="ECO:0000313" key="12">
    <source>
        <dbReference type="EMBL" id="OOZ42350.1"/>
    </source>
</evidence>
<comment type="caution">
    <text evidence="12">The sequence shown here is derived from an EMBL/GenBank/DDBJ whole genome shotgun (WGS) entry which is preliminary data.</text>
</comment>
<comment type="subcellular location">
    <subcellularLocation>
        <location evidence="1">Periplasm</location>
    </subcellularLocation>
</comment>
<dbReference type="InterPro" id="IPR024167">
    <property type="entry name" value="Cytochrome_c4-like"/>
</dbReference>
<keyword evidence="2" id="KW-0813">Transport</keyword>
<dbReference type="PANTHER" id="PTHR33751:SF9">
    <property type="entry name" value="CYTOCHROME C4"/>
    <property type="match status" value="1"/>
</dbReference>
<feature type="binding site" description="axial binding residue" evidence="9">
    <location>
        <position position="40"/>
    </location>
    <ligand>
        <name>heme c</name>
        <dbReference type="ChEBI" id="CHEBI:61717"/>
        <label>1</label>
    </ligand>
    <ligandPart>
        <name>Fe</name>
        <dbReference type="ChEBI" id="CHEBI:18248"/>
    </ligandPart>
</feature>
<dbReference type="Proteomes" id="UP000191110">
    <property type="component" value="Unassembled WGS sequence"/>
</dbReference>
<evidence type="ECO:0000313" key="13">
    <source>
        <dbReference type="Proteomes" id="UP000191110"/>
    </source>
</evidence>
<feature type="binding site" description="axial binding residue" evidence="9">
    <location>
        <position position="174"/>
    </location>
    <ligand>
        <name>heme c</name>
        <dbReference type="ChEBI" id="CHEBI:61717"/>
        <label>2</label>
    </ligand>
    <ligandPart>
        <name>Fe</name>
        <dbReference type="ChEBI" id="CHEBI:18248"/>
    </ligandPart>
</feature>
<gene>
    <name evidence="12" type="ORF">BOW53_00475</name>
</gene>
<dbReference type="GO" id="GO:0042597">
    <property type="term" value="C:periplasmic space"/>
    <property type="evidence" value="ECO:0007669"/>
    <property type="project" value="UniProtKB-SubCell"/>
</dbReference>
<protein>
    <submittedName>
        <fullName evidence="12">Cytochrome c4</fullName>
    </submittedName>
</protein>
<evidence type="ECO:0000256" key="4">
    <source>
        <dbReference type="ARBA" id="ARBA00022723"/>
    </source>
</evidence>
<dbReference type="Pfam" id="PF00034">
    <property type="entry name" value="Cytochrom_C"/>
    <property type="match status" value="1"/>
</dbReference>
<dbReference type="RefSeq" id="WP_135621887.1">
    <property type="nucleotide sequence ID" value="NZ_MPRL01000001.1"/>
</dbReference>
<evidence type="ECO:0000256" key="6">
    <source>
        <dbReference type="ARBA" id="ARBA00022982"/>
    </source>
</evidence>
<evidence type="ECO:0000256" key="5">
    <source>
        <dbReference type="ARBA" id="ARBA00022764"/>
    </source>
</evidence>
<evidence type="ECO:0000256" key="3">
    <source>
        <dbReference type="ARBA" id="ARBA00022617"/>
    </source>
</evidence>
<keyword evidence="4 9" id="KW-0479">Metal-binding</keyword>
<feature type="binding site" description="axial binding residue" evidence="9">
    <location>
        <position position="130"/>
    </location>
    <ligand>
        <name>heme c</name>
        <dbReference type="ChEBI" id="CHEBI:61717"/>
        <label>2</label>
    </ligand>
    <ligandPart>
        <name>Fe</name>
        <dbReference type="ChEBI" id="CHEBI:18248"/>
    </ligandPart>
</feature>
<dbReference type="EMBL" id="MPRL01000001">
    <property type="protein sequence ID" value="OOZ42350.1"/>
    <property type="molecule type" value="Genomic_DNA"/>
</dbReference>
<evidence type="ECO:0000259" key="11">
    <source>
        <dbReference type="PROSITE" id="PS51007"/>
    </source>
</evidence>
<evidence type="ECO:0000256" key="2">
    <source>
        <dbReference type="ARBA" id="ARBA00022448"/>
    </source>
</evidence>
<organism evidence="12 13">
    <name type="scientific">Solemya pervernicosa gill symbiont</name>
    <dbReference type="NCBI Taxonomy" id="642797"/>
    <lineage>
        <taxon>Bacteria</taxon>
        <taxon>Pseudomonadati</taxon>
        <taxon>Pseudomonadota</taxon>
        <taxon>Gammaproteobacteria</taxon>
        <taxon>sulfur-oxidizing symbionts</taxon>
    </lineage>
</organism>
<accession>A0A1T2LBB2</accession>
<dbReference type="PROSITE" id="PS51007">
    <property type="entry name" value="CYTC"/>
    <property type="match status" value="1"/>
</dbReference>
<feature type="signal peptide" evidence="10">
    <location>
        <begin position="1"/>
        <end position="24"/>
    </location>
</feature>
<keyword evidence="13" id="KW-1185">Reference proteome</keyword>
<evidence type="ECO:0000256" key="8">
    <source>
        <dbReference type="PIRSR" id="PIRSR000005-1"/>
    </source>
</evidence>
<evidence type="ECO:0000256" key="10">
    <source>
        <dbReference type="SAM" id="SignalP"/>
    </source>
</evidence>
<dbReference type="GO" id="GO:0009055">
    <property type="term" value="F:electron transfer activity"/>
    <property type="evidence" value="ECO:0007669"/>
    <property type="project" value="InterPro"/>
</dbReference>
<evidence type="ECO:0000256" key="9">
    <source>
        <dbReference type="PIRSR" id="PIRSR000005-2"/>
    </source>
</evidence>
<keyword evidence="5" id="KW-0574">Periplasm</keyword>
<dbReference type="InterPro" id="IPR036909">
    <property type="entry name" value="Cyt_c-like_dom_sf"/>
</dbReference>
<dbReference type="PANTHER" id="PTHR33751">
    <property type="entry name" value="CBB3-TYPE CYTOCHROME C OXIDASE SUBUNIT FIXP"/>
    <property type="match status" value="1"/>
</dbReference>
<dbReference type="OrthoDB" id="188778at2"/>
<feature type="binding site" description="axial binding residue" evidence="9">
    <location>
        <position position="79"/>
    </location>
    <ligand>
        <name>heme c</name>
        <dbReference type="ChEBI" id="CHEBI:61717"/>
        <label>1</label>
    </ligand>
    <ligandPart>
        <name>Fe</name>
        <dbReference type="ChEBI" id="CHEBI:18248"/>
    </ligandPart>
</feature>
<proteinExistence type="predicted"/>
<dbReference type="GO" id="GO:0020037">
    <property type="term" value="F:heme binding"/>
    <property type="evidence" value="ECO:0007669"/>
    <property type="project" value="InterPro"/>
</dbReference>
<dbReference type="InterPro" id="IPR009056">
    <property type="entry name" value="Cyt_c-like_dom"/>
</dbReference>
<keyword evidence="7 9" id="KW-0408">Iron</keyword>
<sequence>MKYRTIVQAMLALSGVALGAAANAATPSGEMLGNTCAGCHGTDGISTGPAIPTIGGLSNDYLVDAMMEYKTGERGSTIMTRIAKGYTDDEIKAMSKFFSGKPYVGNKQKVSAKMAKTGAKLHKKYCEKCHEDGGTSAEDDAGVLAGQWRPYLQYTMEDFHSGARTMPKKMKKKMKAMMDKHGAKGEQALLDYYAGQE</sequence>
<reference evidence="12 13" key="1">
    <citation type="submission" date="2016-11" db="EMBL/GenBank/DDBJ databases">
        <title>Mixed transmission modes and dynamic genome evolution in an obligate animal-bacterial symbiosis.</title>
        <authorList>
            <person name="Russell S.L."/>
            <person name="Corbett-Detig R.B."/>
            <person name="Cavanaugh C.M."/>
        </authorList>
    </citation>
    <scope>NUCLEOTIDE SEQUENCE [LARGE SCALE GENOMIC DNA]</scope>
    <source>
        <strain evidence="12">Sveles-Q1</strain>
    </source>
</reference>
<feature type="domain" description="Cytochrome c" evidence="11">
    <location>
        <begin position="24"/>
        <end position="102"/>
    </location>
</feature>
<feature type="binding site" description="covalent" evidence="8">
    <location>
        <position position="129"/>
    </location>
    <ligand>
        <name>heme c</name>
        <dbReference type="ChEBI" id="CHEBI:61717"/>
        <label>2</label>
    </ligand>
</feature>
<evidence type="ECO:0000256" key="1">
    <source>
        <dbReference type="ARBA" id="ARBA00004418"/>
    </source>
</evidence>
<feature type="chain" id="PRO_5013091904" evidence="10">
    <location>
        <begin position="25"/>
        <end position="197"/>
    </location>
</feature>
<dbReference type="InterPro" id="IPR050597">
    <property type="entry name" value="Cytochrome_c_Oxidase_Subunit"/>
</dbReference>
<dbReference type="SUPFAM" id="SSF46626">
    <property type="entry name" value="Cytochrome c"/>
    <property type="match status" value="2"/>
</dbReference>
<feature type="binding site" description="covalent" evidence="8">
    <location>
        <position position="126"/>
    </location>
    <ligand>
        <name>heme c</name>
        <dbReference type="ChEBI" id="CHEBI:61717"/>
        <label>2</label>
    </ligand>
</feature>
<evidence type="ECO:0000256" key="7">
    <source>
        <dbReference type="ARBA" id="ARBA00023004"/>
    </source>
</evidence>
<name>A0A1T2LBB2_9GAMM</name>
<dbReference type="Gene3D" id="1.10.760.10">
    <property type="entry name" value="Cytochrome c-like domain"/>
    <property type="match status" value="2"/>
</dbReference>
<feature type="binding site" description="covalent" evidence="8">
    <location>
        <position position="36"/>
    </location>
    <ligand>
        <name>heme c</name>
        <dbReference type="ChEBI" id="CHEBI:61717"/>
        <label>1</label>
    </ligand>
</feature>
<keyword evidence="10" id="KW-0732">Signal</keyword>
<dbReference type="AlphaFoldDB" id="A0A1T2LBB2"/>
<dbReference type="PIRSF" id="PIRSF000005">
    <property type="entry name" value="Cytochrome_c4"/>
    <property type="match status" value="1"/>
</dbReference>
<comment type="PTM">
    <text evidence="8">Binds 2 heme c groups covalently per subunit.</text>
</comment>
<keyword evidence="3 8" id="KW-0349">Heme</keyword>
<feature type="binding site" description="covalent" evidence="8">
    <location>
        <position position="39"/>
    </location>
    <ligand>
        <name>heme c</name>
        <dbReference type="ChEBI" id="CHEBI:61717"/>
        <label>1</label>
    </ligand>
</feature>
<dbReference type="GO" id="GO:0005506">
    <property type="term" value="F:iron ion binding"/>
    <property type="evidence" value="ECO:0007669"/>
    <property type="project" value="InterPro"/>
</dbReference>
<dbReference type="Pfam" id="PF13442">
    <property type="entry name" value="Cytochrome_CBB3"/>
    <property type="match status" value="1"/>
</dbReference>
<keyword evidence="6" id="KW-0249">Electron transport</keyword>